<sequence length="164" mass="18020">MGSLNKIIVIIIIISILPTNPEIQWNPLSQEDMNFILKTVKDKLVSSGIQKKEDKVFRPWRKKKAAAPATPEETSQGDAETPTNGWTDVSARRQLAIGINEVTRALERNELQLVLVLFKIPLLQIESPPPLPSTEPTENALDTFVEAPSPDGCRASPSAVSPQS</sequence>
<evidence type="ECO:0000313" key="4">
    <source>
        <dbReference type="Proteomes" id="UP000261520"/>
    </source>
</evidence>
<dbReference type="AlphaFoldDB" id="A0A3B4BCE4"/>
<dbReference type="Ensembl" id="ENSPMGT00000028304.1">
    <property type="protein sequence ID" value="ENSPMGP00000026580.1"/>
    <property type="gene ID" value="ENSPMGG00000021431.1"/>
</dbReference>
<dbReference type="GO" id="GO:0000172">
    <property type="term" value="C:ribonuclease MRP complex"/>
    <property type="evidence" value="ECO:0007669"/>
    <property type="project" value="InterPro"/>
</dbReference>
<protein>
    <submittedName>
        <fullName evidence="3">Uncharacterized protein</fullName>
    </submittedName>
</protein>
<dbReference type="SUPFAM" id="SSF55315">
    <property type="entry name" value="L30e-like"/>
    <property type="match status" value="1"/>
</dbReference>
<evidence type="ECO:0000313" key="3">
    <source>
        <dbReference type="Ensembl" id="ENSPMGP00000026580.1"/>
    </source>
</evidence>
<feature type="compositionally biased region" description="Polar residues" evidence="1">
    <location>
        <begin position="76"/>
        <end position="86"/>
    </location>
</feature>
<dbReference type="Proteomes" id="UP000261520">
    <property type="component" value="Unplaced"/>
</dbReference>
<feature type="region of interest" description="Disordered" evidence="1">
    <location>
        <begin position="128"/>
        <end position="164"/>
    </location>
</feature>
<keyword evidence="4" id="KW-1185">Reference proteome</keyword>
<proteinExistence type="predicted"/>
<reference evidence="3" key="2">
    <citation type="submission" date="2025-09" db="UniProtKB">
        <authorList>
            <consortium name="Ensembl"/>
        </authorList>
    </citation>
    <scope>IDENTIFICATION</scope>
</reference>
<dbReference type="STRING" id="409849.ENSPMGP00000026580"/>
<dbReference type="Gene3D" id="3.30.1330.30">
    <property type="match status" value="1"/>
</dbReference>
<keyword evidence="2" id="KW-0732">Signal</keyword>
<dbReference type="InterPro" id="IPR029064">
    <property type="entry name" value="Ribosomal_eL30-like_sf"/>
</dbReference>
<dbReference type="GO" id="GO:0001682">
    <property type="term" value="P:tRNA 5'-leader removal"/>
    <property type="evidence" value="ECO:0007669"/>
    <property type="project" value="InterPro"/>
</dbReference>
<accession>A0A3B4BCE4</accession>
<dbReference type="InterPro" id="IPR042848">
    <property type="entry name" value="Rpp38"/>
</dbReference>
<dbReference type="GO" id="GO:0004526">
    <property type="term" value="F:ribonuclease P activity"/>
    <property type="evidence" value="ECO:0007669"/>
    <property type="project" value="TreeGrafter"/>
</dbReference>
<feature type="signal peptide" evidence="2">
    <location>
        <begin position="1"/>
        <end position="21"/>
    </location>
</feature>
<feature type="chain" id="PRO_5017376140" evidence="2">
    <location>
        <begin position="22"/>
        <end position="164"/>
    </location>
</feature>
<dbReference type="PANTHER" id="PTHR46948">
    <property type="entry name" value="RIBONUCLEASE P PROTEIN SUBUNIT P38"/>
    <property type="match status" value="1"/>
</dbReference>
<dbReference type="GO" id="GO:0005655">
    <property type="term" value="C:nucleolar ribonuclease P complex"/>
    <property type="evidence" value="ECO:0007669"/>
    <property type="project" value="InterPro"/>
</dbReference>
<dbReference type="GO" id="GO:0033204">
    <property type="term" value="F:ribonuclease P RNA binding"/>
    <property type="evidence" value="ECO:0007669"/>
    <property type="project" value="TreeGrafter"/>
</dbReference>
<name>A0A3B4BCE4_9GOBI</name>
<dbReference type="GO" id="GO:0001650">
    <property type="term" value="C:fibrillar center"/>
    <property type="evidence" value="ECO:0007669"/>
    <property type="project" value="TreeGrafter"/>
</dbReference>
<evidence type="ECO:0000256" key="1">
    <source>
        <dbReference type="SAM" id="MobiDB-lite"/>
    </source>
</evidence>
<reference evidence="3" key="1">
    <citation type="submission" date="2025-08" db="UniProtKB">
        <authorList>
            <consortium name="Ensembl"/>
        </authorList>
    </citation>
    <scope>IDENTIFICATION</scope>
</reference>
<feature type="region of interest" description="Disordered" evidence="1">
    <location>
        <begin position="60"/>
        <end position="86"/>
    </location>
</feature>
<evidence type="ECO:0000256" key="2">
    <source>
        <dbReference type="SAM" id="SignalP"/>
    </source>
</evidence>
<dbReference type="PANTHER" id="PTHR46948:SF1">
    <property type="entry name" value="RIBONUCLEASE P PROTEIN SUBUNIT P38"/>
    <property type="match status" value="1"/>
</dbReference>
<organism evidence="3 4">
    <name type="scientific">Periophthalmus magnuspinnatus</name>
    <dbReference type="NCBI Taxonomy" id="409849"/>
    <lineage>
        <taxon>Eukaryota</taxon>
        <taxon>Metazoa</taxon>
        <taxon>Chordata</taxon>
        <taxon>Craniata</taxon>
        <taxon>Vertebrata</taxon>
        <taxon>Euteleostomi</taxon>
        <taxon>Actinopterygii</taxon>
        <taxon>Neopterygii</taxon>
        <taxon>Teleostei</taxon>
        <taxon>Neoteleostei</taxon>
        <taxon>Acanthomorphata</taxon>
        <taxon>Gobiaria</taxon>
        <taxon>Gobiiformes</taxon>
        <taxon>Gobioidei</taxon>
        <taxon>Gobiidae</taxon>
        <taxon>Oxudercinae</taxon>
        <taxon>Periophthalmus</taxon>
    </lineage>
</organism>